<keyword evidence="3" id="KW-1185">Reference proteome</keyword>
<protein>
    <submittedName>
        <fullName evidence="2">Uncharacterized protein</fullName>
    </submittedName>
</protein>
<gene>
    <name evidence="2" type="ORF">AOL_s00210g347</name>
</gene>
<feature type="compositionally biased region" description="Basic residues" evidence="1">
    <location>
        <begin position="37"/>
        <end position="47"/>
    </location>
</feature>
<comment type="caution">
    <text evidence="2">The sequence shown here is derived from an EMBL/GenBank/DDBJ whole genome shotgun (WGS) entry which is preliminary data.</text>
</comment>
<proteinExistence type="predicted"/>
<evidence type="ECO:0000313" key="3">
    <source>
        <dbReference type="Proteomes" id="UP000008784"/>
    </source>
</evidence>
<dbReference type="GeneID" id="22898364"/>
<dbReference type="RefSeq" id="XP_011127450.1">
    <property type="nucleotide sequence ID" value="XM_011129148.1"/>
</dbReference>
<evidence type="ECO:0000256" key="1">
    <source>
        <dbReference type="SAM" id="MobiDB-lite"/>
    </source>
</evidence>
<evidence type="ECO:0000313" key="2">
    <source>
        <dbReference type="EMBL" id="EGX43900.1"/>
    </source>
</evidence>
<accession>G1XSI8</accession>
<dbReference type="AlphaFoldDB" id="G1XSI8"/>
<feature type="region of interest" description="Disordered" evidence="1">
    <location>
        <begin position="37"/>
        <end position="100"/>
    </location>
</feature>
<organism evidence="2 3">
    <name type="scientific">Arthrobotrys oligospora (strain ATCC 24927 / CBS 115.81 / DSM 1491)</name>
    <name type="common">Nematode-trapping fungus</name>
    <name type="synonym">Didymozoophaga oligospora</name>
    <dbReference type="NCBI Taxonomy" id="756982"/>
    <lineage>
        <taxon>Eukaryota</taxon>
        <taxon>Fungi</taxon>
        <taxon>Dikarya</taxon>
        <taxon>Ascomycota</taxon>
        <taxon>Pezizomycotina</taxon>
        <taxon>Orbiliomycetes</taxon>
        <taxon>Orbiliales</taxon>
        <taxon>Orbiliaceae</taxon>
        <taxon>Orbilia</taxon>
        <taxon>Orbilia oligospora</taxon>
    </lineage>
</organism>
<dbReference type="EMBL" id="ADOT01000310">
    <property type="protein sequence ID" value="EGX43900.1"/>
    <property type="molecule type" value="Genomic_DNA"/>
</dbReference>
<name>G1XSI8_ARTOA</name>
<reference evidence="2 3" key="1">
    <citation type="journal article" date="2011" name="PLoS Pathog.">
        <title>Genomic and proteomic analyses of the fungus Arthrobotrys oligospora provide insights into nematode-trap formation.</title>
        <authorList>
            <person name="Yang J."/>
            <person name="Wang L."/>
            <person name="Ji X."/>
            <person name="Feng Y."/>
            <person name="Li X."/>
            <person name="Zou C."/>
            <person name="Xu J."/>
            <person name="Ren Y."/>
            <person name="Mi Q."/>
            <person name="Wu J."/>
            <person name="Liu S."/>
            <person name="Liu Y."/>
            <person name="Huang X."/>
            <person name="Wang H."/>
            <person name="Niu X."/>
            <person name="Li J."/>
            <person name="Liang L."/>
            <person name="Luo Y."/>
            <person name="Ji K."/>
            <person name="Zhou W."/>
            <person name="Yu Z."/>
            <person name="Li G."/>
            <person name="Liu Y."/>
            <person name="Li L."/>
            <person name="Qiao M."/>
            <person name="Feng L."/>
            <person name="Zhang K.-Q."/>
        </authorList>
    </citation>
    <scope>NUCLEOTIDE SEQUENCE [LARGE SCALE GENOMIC DNA]</scope>
    <source>
        <strain evidence="3">ATCC 24927 / CBS 115.81 / DSM 1491</strain>
    </source>
</reference>
<sequence>MEFIEPLNAHHRLTAHRHPSVRRRLSARYRLSVHCPLHRSKAHRRPNLQKPKGLSPIVQMKRPLQRYHGDGDDDDDGRIYQGPKQFSRPSSKNKKKKKIDTMARFFDRAG</sequence>
<dbReference type="InParanoid" id="G1XSI8"/>
<dbReference type="Proteomes" id="UP000008784">
    <property type="component" value="Unassembled WGS sequence"/>
</dbReference>
<dbReference type="HOGENOM" id="CLU_2170481_0_0_1"/>